<feature type="compositionally biased region" description="Basic residues" evidence="1">
    <location>
        <begin position="1"/>
        <end position="10"/>
    </location>
</feature>
<reference evidence="2 3" key="1">
    <citation type="journal article" date="2015" name="Sci. Rep.">
        <title>Functional and structural properties of a novel cellulosome-like multienzyme complex: efficient glycoside hydrolysis of water-insoluble 7-xylosyl-10-deacetylpaclitaxel.</title>
        <authorList>
            <person name="Dou T.Y."/>
            <person name="Luan H.W."/>
            <person name="Ge G.B."/>
            <person name="Dong M.M."/>
            <person name="Zou H.F."/>
            <person name="He Y.Q."/>
            <person name="Cui P."/>
            <person name="Wang J.Y."/>
            <person name="Hao D.C."/>
            <person name="Yang S.L."/>
            <person name="Yang L."/>
        </authorList>
    </citation>
    <scope>NUCLEOTIDE SEQUENCE [LARGE SCALE GENOMIC DNA]</scope>
    <source>
        <strain evidence="2 3">F16</strain>
    </source>
</reference>
<proteinExistence type="predicted"/>
<feature type="region of interest" description="Disordered" evidence="1">
    <location>
        <begin position="1"/>
        <end position="27"/>
    </location>
</feature>
<protein>
    <submittedName>
        <fullName evidence="2">Uncharacterized protein</fullName>
    </submittedName>
</protein>
<evidence type="ECO:0000313" key="3">
    <source>
        <dbReference type="Proteomes" id="UP000037387"/>
    </source>
</evidence>
<accession>A0A0M0F510</accession>
<evidence type="ECO:0000313" key="2">
    <source>
        <dbReference type="EMBL" id="KON72578.1"/>
    </source>
</evidence>
<dbReference type="RefSeq" id="WP_053371094.1">
    <property type="nucleotide sequence ID" value="NZ_KQ435292.1"/>
</dbReference>
<gene>
    <name evidence="2" type="ORF">M768_13805</name>
</gene>
<organism evidence="2 3">
    <name type="scientific">Cellulosimicrobium cellulans F16</name>
    <dbReference type="NCBI Taxonomy" id="1350482"/>
    <lineage>
        <taxon>Bacteria</taxon>
        <taxon>Bacillati</taxon>
        <taxon>Actinomycetota</taxon>
        <taxon>Actinomycetes</taxon>
        <taxon>Micrococcales</taxon>
        <taxon>Promicromonosporaceae</taxon>
        <taxon>Cellulosimicrobium</taxon>
    </lineage>
</organism>
<comment type="caution">
    <text evidence="2">The sequence shown here is derived from an EMBL/GenBank/DDBJ whole genome shotgun (WGS) entry which is preliminary data.</text>
</comment>
<dbReference type="AlphaFoldDB" id="A0A0M0F510"/>
<feature type="region of interest" description="Disordered" evidence="1">
    <location>
        <begin position="87"/>
        <end position="106"/>
    </location>
</feature>
<name>A0A0M0F510_CELCE</name>
<sequence length="106" mass="11860">MGRRRARRAHGRDLVPAAERRERHRPGHLWSEPYDEQIAVDALDRANRLHANLAALESISTAARDAWITQQPRATGCWDCSRYPDGHGLTKPGHRPPADTLAGLIP</sequence>
<keyword evidence="3" id="KW-1185">Reference proteome</keyword>
<dbReference type="PATRIC" id="fig|1350482.3.peg.3098"/>
<dbReference type="Proteomes" id="UP000037387">
    <property type="component" value="Unassembled WGS sequence"/>
</dbReference>
<evidence type="ECO:0000256" key="1">
    <source>
        <dbReference type="SAM" id="MobiDB-lite"/>
    </source>
</evidence>
<dbReference type="EMBL" id="ATNL01000011">
    <property type="protein sequence ID" value="KON72578.1"/>
    <property type="molecule type" value="Genomic_DNA"/>
</dbReference>